<feature type="domain" description="Terminase large subunit GpA endonuclease" evidence="2">
    <location>
        <begin position="10"/>
        <end position="165"/>
    </location>
</feature>
<dbReference type="EMBL" id="JAJPPU010000002">
    <property type="protein sequence ID" value="MCD8473527.1"/>
    <property type="molecule type" value="Genomic_DNA"/>
</dbReference>
<evidence type="ECO:0000313" key="4">
    <source>
        <dbReference type="EMBL" id="MCD8473527.1"/>
    </source>
</evidence>
<dbReference type="Proteomes" id="UP000020406">
    <property type="component" value="Unassembled WGS sequence"/>
</dbReference>
<evidence type="ECO:0000313" key="3">
    <source>
        <dbReference type="EMBL" id="EWS78799.1"/>
    </source>
</evidence>
<evidence type="ECO:0000256" key="1">
    <source>
        <dbReference type="SAM" id="MobiDB-lite"/>
    </source>
</evidence>
<dbReference type="InterPro" id="IPR046454">
    <property type="entry name" value="GpA_endonuclease"/>
</dbReference>
<dbReference type="STRING" id="1444770.AF72_04300"/>
<dbReference type="PATRIC" id="fig|1444770.3.peg.1041"/>
<sequence>MPIQDDSDSSQHDSGARLPIHAACLDTGGTTGHTQAAYEYLRTTSGHRVFGIKGVGGCGRPNVEKAQRKHSGRNTRKINLFAVGVDEAKLIVMRRLAIEKPGPGYAHFPTDRAPSWFAQLTAEKLRTCYVKGQPVRQWTKPDKAPNEALDCRVYAYAALKIINPHVSRYAQRLKDTAAPPPEKPPQDPVTALQHHETHSRPKRPIHPSRKRGT</sequence>
<dbReference type="AlphaFoldDB" id="Z9JKT1"/>
<keyword evidence="6" id="KW-1185">Reference proteome</keyword>
<feature type="compositionally biased region" description="Basic residues" evidence="1">
    <location>
        <begin position="200"/>
        <end position="213"/>
    </location>
</feature>
<dbReference type="GeneID" id="68900419"/>
<evidence type="ECO:0000313" key="5">
    <source>
        <dbReference type="Proteomes" id="UP000020406"/>
    </source>
</evidence>
<accession>Z9JKT1</accession>
<reference evidence="3 5" key="1">
    <citation type="journal article" date="2014" name="Genome Announc.">
        <title>Draft Genome Sequence of Xylella fastidiosa Pear Leaf Scorch Strain in Taiwan.</title>
        <authorList>
            <person name="Su C.C."/>
            <person name="Deng W.L."/>
            <person name="Jan F.J."/>
            <person name="Chang C.J."/>
            <person name="Huang H."/>
            <person name="Chen J."/>
        </authorList>
    </citation>
    <scope>NUCLEOTIDE SEQUENCE [LARGE SCALE GENOMIC DNA]</scope>
    <source>
        <strain evidence="3 5">PLS229</strain>
    </source>
</reference>
<dbReference type="Pfam" id="PF20454">
    <property type="entry name" value="GpA_nuclease"/>
    <property type="match status" value="1"/>
</dbReference>
<evidence type="ECO:0000259" key="2">
    <source>
        <dbReference type="Pfam" id="PF20454"/>
    </source>
</evidence>
<feature type="region of interest" description="Disordered" evidence="1">
    <location>
        <begin position="172"/>
        <end position="213"/>
    </location>
</feature>
<feature type="compositionally biased region" description="Pro residues" evidence="1">
    <location>
        <begin position="178"/>
        <end position="187"/>
    </location>
</feature>
<reference evidence="4" key="2">
    <citation type="submission" date="2021-11" db="EMBL/GenBank/DDBJ databases">
        <title>Genome sequence of Xylella taiwanensis PLS432.</title>
        <authorList>
            <person name="Weng L.-W."/>
            <person name="Su C.-C."/>
            <person name="Tsai C.-W."/>
            <person name="Kuo C.-H."/>
        </authorList>
    </citation>
    <scope>NUCLEOTIDE SEQUENCE</scope>
    <source>
        <strain evidence="4">PLS432</strain>
    </source>
</reference>
<organism evidence="3 5">
    <name type="scientific">Xylella taiwanensis</name>
    <dbReference type="NCBI Taxonomy" id="1444770"/>
    <lineage>
        <taxon>Bacteria</taxon>
        <taxon>Pseudomonadati</taxon>
        <taxon>Pseudomonadota</taxon>
        <taxon>Gammaproteobacteria</taxon>
        <taxon>Lysobacterales</taxon>
        <taxon>Lysobacteraceae</taxon>
        <taxon>Xylella</taxon>
    </lineage>
</organism>
<gene>
    <name evidence="3" type="ORF">AF72_04300</name>
    <name evidence="4" type="ORF">LPH55_08675</name>
</gene>
<dbReference type="eggNOG" id="COG5525">
    <property type="taxonomic scope" value="Bacteria"/>
</dbReference>
<name>Z9JKT1_9GAMM</name>
<proteinExistence type="predicted"/>
<evidence type="ECO:0000313" key="6">
    <source>
        <dbReference type="Proteomes" id="UP001430701"/>
    </source>
</evidence>
<dbReference type="KEGG" id="xtw:AB672_03855"/>
<dbReference type="GO" id="GO:0004519">
    <property type="term" value="F:endonuclease activity"/>
    <property type="evidence" value="ECO:0007669"/>
    <property type="project" value="InterPro"/>
</dbReference>
<comment type="caution">
    <text evidence="3">The sequence shown here is derived from an EMBL/GenBank/DDBJ whole genome shotgun (WGS) entry which is preliminary data.</text>
</comment>
<dbReference type="RefSeq" id="WP_038270687.1">
    <property type="nucleotide sequence ID" value="NZ_CP053627.1"/>
</dbReference>
<dbReference type="EMBL" id="JDSQ01000005">
    <property type="protein sequence ID" value="EWS78799.1"/>
    <property type="molecule type" value="Genomic_DNA"/>
</dbReference>
<dbReference type="Proteomes" id="UP001430701">
    <property type="component" value="Unassembled WGS sequence"/>
</dbReference>
<protein>
    <submittedName>
        <fullName evidence="4">Phage terminase large subunit family protein</fullName>
    </submittedName>
</protein>